<dbReference type="Pfam" id="PF00534">
    <property type="entry name" value="Glycos_transf_1"/>
    <property type="match status" value="1"/>
</dbReference>
<protein>
    <submittedName>
        <fullName evidence="3">Glycosyltransferase family 4 protein</fullName>
    </submittedName>
</protein>
<gene>
    <name evidence="3" type="ORF">EOD43_12345</name>
</gene>
<organism evidence="3 4">
    <name type="scientific">Sphingomonas crocodyli</name>
    <dbReference type="NCBI Taxonomy" id="1979270"/>
    <lineage>
        <taxon>Bacteria</taxon>
        <taxon>Pseudomonadati</taxon>
        <taxon>Pseudomonadota</taxon>
        <taxon>Alphaproteobacteria</taxon>
        <taxon>Sphingomonadales</taxon>
        <taxon>Sphingomonadaceae</taxon>
        <taxon>Sphingomonas</taxon>
    </lineage>
</organism>
<feature type="domain" description="Glycosyltransferase subfamily 4-like N-terminal" evidence="2">
    <location>
        <begin position="23"/>
        <end position="198"/>
    </location>
</feature>
<dbReference type="Pfam" id="PF13439">
    <property type="entry name" value="Glyco_transf_4"/>
    <property type="match status" value="1"/>
</dbReference>
<dbReference type="EMBL" id="SACN01000001">
    <property type="protein sequence ID" value="RVT94589.1"/>
    <property type="molecule type" value="Genomic_DNA"/>
</dbReference>
<reference evidence="3 4" key="1">
    <citation type="submission" date="2019-01" db="EMBL/GenBank/DDBJ databases">
        <authorList>
            <person name="Chen W.-M."/>
        </authorList>
    </citation>
    <scope>NUCLEOTIDE SEQUENCE [LARGE SCALE GENOMIC DNA]</scope>
    <source>
        <strain evidence="3 4">CCP-7</strain>
    </source>
</reference>
<accession>A0A437MAC4</accession>
<dbReference type="PANTHER" id="PTHR45947:SF3">
    <property type="entry name" value="SULFOQUINOVOSYL TRANSFERASE SQD2"/>
    <property type="match status" value="1"/>
</dbReference>
<evidence type="ECO:0000259" key="2">
    <source>
        <dbReference type="Pfam" id="PF13439"/>
    </source>
</evidence>
<dbReference type="InterPro" id="IPR050194">
    <property type="entry name" value="Glycosyltransferase_grp1"/>
</dbReference>
<comment type="caution">
    <text evidence="3">The sequence shown here is derived from an EMBL/GenBank/DDBJ whole genome shotgun (WGS) entry which is preliminary data.</text>
</comment>
<keyword evidence="3" id="KW-0808">Transferase</keyword>
<dbReference type="Gene3D" id="3.40.50.2000">
    <property type="entry name" value="Glycogen Phosphorylase B"/>
    <property type="match status" value="2"/>
</dbReference>
<dbReference type="PANTHER" id="PTHR45947">
    <property type="entry name" value="SULFOQUINOVOSYL TRANSFERASE SQD2"/>
    <property type="match status" value="1"/>
</dbReference>
<keyword evidence="4" id="KW-1185">Reference proteome</keyword>
<dbReference type="OrthoDB" id="258796at2"/>
<evidence type="ECO:0000259" key="1">
    <source>
        <dbReference type="Pfam" id="PF00534"/>
    </source>
</evidence>
<dbReference type="InterPro" id="IPR028098">
    <property type="entry name" value="Glyco_trans_4-like_N"/>
</dbReference>
<proteinExistence type="predicted"/>
<sequence>MLKVLTLSTLFPDATRPTFGVFVERQTMGLAARGGVEVKVVAPIGLPPAPMRDAAYKALAALPARESWKGLEVWRPRFTALPIVGGAINPWVMARAIAPLLAEIRRDFAFDVIDAEFFYPDGPAAVALGRRFGVPVSIKARGADISYWGHRRGCGGQVLAAGRAAGGMLAVSGALRDEMIALGMPGDRIRVHHTGVDQSAFRPVDRAAAKAALGVSGPFVVTIGHLIPRKAQSLTIAAMAQVPGATCWIVGQGPDEAKLRAEIAALGLEGRVHLVGPKPHEALPGILAAADVMALPSASEGLANVWVEALACGTPIVVGDIGGADEVVDRAAAGRIVARGPDAVAAAIRALIAEPPAQADVAEAARRFTWERNGEALEAHLRGLVALP</sequence>
<name>A0A437MAC4_9SPHN</name>
<evidence type="ECO:0000313" key="4">
    <source>
        <dbReference type="Proteomes" id="UP000282971"/>
    </source>
</evidence>
<feature type="domain" description="Glycosyl transferase family 1" evidence="1">
    <location>
        <begin position="216"/>
        <end position="367"/>
    </location>
</feature>
<dbReference type="GO" id="GO:0016758">
    <property type="term" value="F:hexosyltransferase activity"/>
    <property type="evidence" value="ECO:0007669"/>
    <property type="project" value="TreeGrafter"/>
</dbReference>
<evidence type="ECO:0000313" key="3">
    <source>
        <dbReference type="EMBL" id="RVT94589.1"/>
    </source>
</evidence>
<dbReference type="SUPFAM" id="SSF53756">
    <property type="entry name" value="UDP-Glycosyltransferase/glycogen phosphorylase"/>
    <property type="match status" value="1"/>
</dbReference>
<dbReference type="InterPro" id="IPR001296">
    <property type="entry name" value="Glyco_trans_1"/>
</dbReference>
<dbReference type="RefSeq" id="WP_127744163.1">
    <property type="nucleotide sequence ID" value="NZ_SACN01000001.1"/>
</dbReference>
<dbReference type="AlphaFoldDB" id="A0A437MAC4"/>
<dbReference type="Proteomes" id="UP000282971">
    <property type="component" value="Unassembled WGS sequence"/>
</dbReference>